<evidence type="ECO:0000256" key="1">
    <source>
        <dbReference type="SAM" id="MobiDB-lite"/>
    </source>
</evidence>
<dbReference type="AlphaFoldDB" id="A0AAN9LNW4"/>
<organism evidence="2 3">
    <name type="scientific">Canavalia gladiata</name>
    <name type="common">Sword bean</name>
    <name type="synonym">Dolichos gladiatus</name>
    <dbReference type="NCBI Taxonomy" id="3824"/>
    <lineage>
        <taxon>Eukaryota</taxon>
        <taxon>Viridiplantae</taxon>
        <taxon>Streptophyta</taxon>
        <taxon>Embryophyta</taxon>
        <taxon>Tracheophyta</taxon>
        <taxon>Spermatophyta</taxon>
        <taxon>Magnoliopsida</taxon>
        <taxon>eudicotyledons</taxon>
        <taxon>Gunneridae</taxon>
        <taxon>Pentapetalae</taxon>
        <taxon>rosids</taxon>
        <taxon>fabids</taxon>
        <taxon>Fabales</taxon>
        <taxon>Fabaceae</taxon>
        <taxon>Papilionoideae</taxon>
        <taxon>50 kb inversion clade</taxon>
        <taxon>NPAAA clade</taxon>
        <taxon>indigoferoid/millettioid clade</taxon>
        <taxon>Phaseoleae</taxon>
        <taxon>Canavalia</taxon>
    </lineage>
</organism>
<sequence length="115" mass="12798">MLNSSVEYWLDSWKRGEAPVKQERIEAVLCGVRKNKQWSPKIDTPTGEETLHHSEPIRSDQGVLWGGPAGSGELKLKKKPRPSSSVALDSGHPITSWRRTRRPILVLGILDCTTG</sequence>
<protein>
    <submittedName>
        <fullName evidence="2">Uncharacterized protein</fullName>
    </submittedName>
</protein>
<proteinExistence type="predicted"/>
<reference evidence="2 3" key="1">
    <citation type="submission" date="2024-01" db="EMBL/GenBank/DDBJ databases">
        <title>The genomes of 5 underutilized Papilionoideae crops provide insights into root nodulation and disease resistanc.</title>
        <authorList>
            <person name="Jiang F."/>
        </authorList>
    </citation>
    <scope>NUCLEOTIDE SEQUENCE [LARGE SCALE GENOMIC DNA]</scope>
    <source>
        <strain evidence="2">LVBAO_FW01</strain>
        <tissue evidence="2">Leaves</tissue>
    </source>
</reference>
<dbReference type="Proteomes" id="UP001367508">
    <property type="component" value="Unassembled WGS sequence"/>
</dbReference>
<keyword evidence="3" id="KW-1185">Reference proteome</keyword>
<feature type="region of interest" description="Disordered" evidence="1">
    <location>
        <begin position="38"/>
        <end position="92"/>
    </location>
</feature>
<name>A0AAN9LNW4_CANGL</name>
<accession>A0AAN9LNW4</accession>
<evidence type="ECO:0000313" key="3">
    <source>
        <dbReference type="Proteomes" id="UP001367508"/>
    </source>
</evidence>
<evidence type="ECO:0000313" key="2">
    <source>
        <dbReference type="EMBL" id="KAK7339404.1"/>
    </source>
</evidence>
<dbReference type="EMBL" id="JAYMYQ010000004">
    <property type="protein sequence ID" value="KAK7339404.1"/>
    <property type="molecule type" value="Genomic_DNA"/>
</dbReference>
<gene>
    <name evidence="2" type="ORF">VNO77_20068</name>
</gene>
<comment type="caution">
    <text evidence="2">The sequence shown here is derived from an EMBL/GenBank/DDBJ whole genome shotgun (WGS) entry which is preliminary data.</text>
</comment>
<feature type="compositionally biased region" description="Basic and acidic residues" evidence="1">
    <location>
        <begin position="49"/>
        <end position="58"/>
    </location>
</feature>